<comment type="caution">
    <text evidence="1">The sequence shown here is derived from an EMBL/GenBank/DDBJ whole genome shotgun (WGS) entry which is preliminary data.</text>
</comment>
<dbReference type="OrthoDB" id="1447403at2"/>
<dbReference type="EMBL" id="LAVA02000086">
    <property type="protein sequence ID" value="OIJ64137.1"/>
    <property type="molecule type" value="Genomic_DNA"/>
</dbReference>
<organism evidence="1 2">
    <name type="scientific">Streptomyces mangrovisoli</name>
    <dbReference type="NCBI Taxonomy" id="1428628"/>
    <lineage>
        <taxon>Bacteria</taxon>
        <taxon>Bacillati</taxon>
        <taxon>Actinomycetota</taxon>
        <taxon>Actinomycetes</taxon>
        <taxon>Kitasatosporales</taxon>
        <taxon>Streptomycetaceae</taxon>
        <taxon>Streptomyces</taxon>
    </lineage>
</organism>
<evidence type="ECO:0000313" key="2">
    <source>
        <dbReference type="Proteomes" id="UP000034196"/>
    </source>
</evidence>
<keyword evidence="2" id="KW-1185">Reference proteome</keyword>
<sequence>MRDDDPVDNETLIAAWRQLLDGSGKSWVLYEHGTCVVLEHPTADPTEQADAILREFGPVQVDTSAGDFRVLELKNGEGWLVTGHHPDVVTYVALDECEDQSHLAVGIHGRTKRDLDGTELHAVHVEDAKATG</sequence>
<accession>A0A1J4NNX8</accession>
<protein>
    <submittedName>
        <fullName evidence="1">Uncharacterized protein</fullName>
    </submittedName>
</protein>
<dbReference type="AlphaFoldDB" id="A0A1J4NNX8"/>
<dbReference type="STRING" id="1428628.WN71_030495"/>
<proteinExistence type="predicted"/>
<gene>
    <name evidence="1" type="ORF">WN71_030495</name>
</gene>
<reference evidence="1" key="1">
    <citation type="submission" date="2016-10" db="EMBL/GenBank/DDBJ databases">
        <title>Genome sequence of Streptomyces mangrovisoli MUSC 149.</title>
        <authorList>
            <person name="Lee L.-H."/>
            <person name="Ser H.-L."/>
        </authorList>
    </citation>
    <scope>NUCLEOTIDE SEQUENCE [LARGE SCALE GENOMIC DNA]</scope>
    <source>
        <strain evidence="1">MUSC 149</strain>
    </source>
</reference>
<dbReference type="Proteomes" id="UP000034196">
    <property type="component" value="Unassembled WGS sequence"/>
</dbReference>
<name>A0A1J4NNX8_9ACTN</name>
<evidence type="ECO:0000313" key="1">
    <source>
        <dbReference type="EMBL" id="OIJ64137.1"/>
    </source>
</evidence>